<keyword evidence="4" id="KW-1185">Reference proteome</keyword>
<dbReference type="Proteomes" id="UP000215914">
    <property type="component" value="Chromosome 3"/>
</dbReference>
<dbReference type="OMA" id="FQMEADA"/>
<evidence type="ECO:0000313" key="3">
    <source>
        <dbReference type="EMBL" id="OTG32680.1"/>
    </source>
</evidence>
<dbReference type="FunCoup" id="A0A251VAN8">
    <property type="interactions" value="493"/>
</dbReference>
<evidence type="ECO:0000313" key="2">
    <source>
        <dbReference type="EMBL" id="KAF5816346.1"/>
    </source>
</evidence>
<dbReference type="OrthoDB" id="905355at2759"/>
<dbReference type="EMBL" id="MNCJ02000318">
    <property type="protein sequence ID" value="KAF5816346.1"/>
    <property type="molecule type" value="Genomic_DNA"/>
</dbReference>
<name>A0A251VAN8_HELAN</name>
<sequence>MAMKSITLITVLVVVLAATQAKAQRLPAIRLFNITGNVFCSVNGSIAVNGTGIIPPPFPNALVQLSCNGILRGLAITNRAGTFNIVVSPIQVSLNNLLSSCRLVVATPLSNCNVTLPSNGTLQAPIQLAGTTVIGLLINITQFVAGVFRLIGAQ</sequence>
<reference evidence="3" key="2">
    <citation type="submission" date="2017-02" db="EMBL/GenBank/DDBJ databases">
        <title>Sunflower complete genome.</title>
        <authorList>
            <person name="Langlade N."/>
            <person name="Munos S."/>
        </authorList>
    </citation>
    <scope>NUCLEOTIDE SEQUENCE [LARGE SCALE GENOMIC DNA]</scope>
    <source>
        <tissue evidence="3">Leaves</tissue>
    </source>
</reference>
<accession>A0A251VAN8</accession>
<dbReference type="InterPro" id="IPR040404">
    <property type="entry name" value="Phylloplanin-like"/>
</dbReference>
<dbReference type="EMBL" id="CM007892">
    <property type="protein sequence ID" value="OTG32680.1"/>
    <property type="molecule type" value="Genomic_DNA"/>
</dbReference>
<protein>
    <submittedName>
        <fullName evidence="2">Phylloplanin</fullName>
    </submittedName>
</protein>
<evidence type="ECO:0000256" key="1">
    <source>
        <dbReference type="SAM" id="SignalP"/>
    </source>
</evidence>
<gene>
    <name evidence="3" type="ORF">HannXRQ_Chr03g0089351</name>
    <name evidence="2" type="ORF">HanXRQr2_Chr03g0133361</name>
</gene>
<reference evidence="2" key="3">
    <citation type="submission" date="2020-06" db="EMBL/GenBank/DDBJ databases">
        <title>Helianthus annuus Genome sequencing and assembly Release 2.</title>
        <authorList>
            <person name="Gouzy J."/>
            <person name="Langlade N."/>
            <person name="Munos S."/>
        </authorList>
    </citation>
    <scope>NUCLEOTIDE SEQUENCE</scope>
    <source>
        <tissue evidence="2">Leaves</tissue>
    </source>
</reference>
<dbReference type="PANTHER" id="PTHR34458">
    <property type="entry name" value="POLLEN OLE E 1 ALLERGEN AND EXTENSIN FAMILY PROTEIN-RELATED"/>
    <property type="match status" value="1"/>
</dbReference>
<dbReference type="PANTHER" id="PTHR34458:SF5">
    <property type="entry name" value="POLLEN OLE E 1 ALLERGEN AND EXTENSIN FAMILY PROTEIN"/>
    <property type="match status" value="1"/>
</dbReference>
<reference evidence="2 4" key="1">
    <citation type="journal article" date="2017" name="Nature">
        <title>The sunflower genome provides insights into oil metabolism, flowering and Asterid evolution.</title>
        <authorList>
            <person name="Badouin H."/>
            <person name="Gouzy J."/>
            <person name="Grassa C.J."/>
            <person name="Murat F."/>
            <person name="Staton S.E."/>
            <person name="Cottret L."/>
            <person name="Lelandais-Briere C."/>
            <person name="Owens G.L."/>
            <person name="Carrere S."/>
            <person name="Mayjonade B."/>
            <person name="Legrand L."/>
            <person name="Gill N."/>
            <person name="Kane N.C."/>
            <person name="Bowers J.E."/>
            <person name="Hubner S."/>
            <person name="Bellec A."/>
            <person name="Berard A."/>
            <person name="Berges H."/>
            <person name="Blanchet N."/>
            <person name="Boniface M.C."/>
            <person name="Brunel D."/>
            <person name="Catrice O."/>
            <person name="Chaidir N."/>
            <person name="Claudel C."/>
            <person name="Donnadieu C."/>
            <person name="Faraut T."/>
            <person name="Fievet G."/>
            <person name="Helmstetter N."/>
            <person name="King M."/>
            <person name="Knapp S.J."/>
            <person name="Lai Z."/>
            <person name="Le Paslier M.C."/>
            <person name="Lippi Y."/>
            <person name="Lorenzon L."/>
            <person name="Mandel J.R."/>
            <person name="Marage G."/>
            <person name="Marchand G."/>
            <person name="Marquand E."/>
            <person name="Bret-Mestries E."/>
            <person name="Morien E."/>
            <person name="Nambeesan S."/>
            <person name="Nguyen T."/>
            <person name="Pegot-Espagnet P."/>
            <person name="Pouilly N."/>
            <person name="Raftis F."/>
            <person name="Sallet E."/>
            <person name="Schiex T."/>
            <person name="Thomas J."/>
            <person name="Vandecasteele C."/>
            <person name="Vares D."/>
            <person name="Vear F."/>
            <person name="Vautrin S."/>
            <person name="Crespi M."/>
            <person name="Mangin B."/>
            <person name="Burke J.M."/>
            <person name="Salse J."/>
            <person name="Munos S."/>
            <person name="Vincourt P."/>
            <person name="Rieseberg L.H."/>
            <person name="Langlade N.B."/>
        </authorList>
    </citation>
    <scope>NUCLEOTIDE SEQUENCE [LARGE SCALE GENOMIC DNA]</scope>
    <source>
        <strain evidence="4">cv. SF193</strain>
        <tissue evidence="2">Leaves</tissue>
    </source>
</reference>
<organism evidence="3 4">
    <name type="scientific">Helianthus annuus</name>
    <name type="common">Common sunflower</name>
    <dbReference type="NCBI Taxonomy" id="4232"/>
    <lineage>
        <taxon>Eukaryota</taxon>
        <taxon>Viridiplantae</taxon>
        <taxon>Streptophyta</taxon>
        <taxon>Embryophyta</taxon>
        <taxon>Tracheophyta</taxon>
        <taxon>Spermatophyta</taxon>
        <taxon>Magnoliopsida</taxon>
        <taxon>eudicotyledons</taxon>
        <taxon>Gunneridae</taxon>
        <taxon>Pentapetalae</taxon>
        <taxon>asterids</taxon>
        <taxon>campanulids</taxon>
        <taxon>Asterales</taxon>
        <taxon>Asteraceae</taxon>
        <taxon>Asteroideae</taxon>
        <taxon>Heliantheae alliance</taxon>
        <taxon>Heliantheae</taxon>
        <taxon>Helianthus</taxon>
    </lineage>
</organism>
<dbReference type="AlphaFoldDB" id="A0A251VAN8"/>
<dbReference type="Gramene" id="mRNA:HanXRQr2_Chr03g0133361">
    <property type="protein sequence ID" value="mRNA:HanXRQr2_Chr03g0133361"/>
    <property type="gene ID" value="HanXRQr2_Chr03g0133361"/>
</dbReference>
<proteinExistence type="predicted"/>
<dbReference type="InParanoid" id="A0A251VAN8"/>
<feature type="chain" id="PRO_5011993072" evidence="1">
    <location>
        <begin position="24"/>
        <end position="154"/>
    </location>
</feature>
<evidence type="ECO:0000313" key="4">
    <source>
        <dbReference type="Proteomes" id="UP000215914"/>
    </source>
</evidence>
<keyword evidence="1" id="KW-0732">Signal</keyword>
<feature type="signal peptide" evidence="1">
    <location>
        <begin position="1"/>
        <end position="23"/>
    </location>
</feature>